<reference evidence="2 3" key="1">
    <citation type="journal article" date="2024" name="J Genomics">
        <title>Draft genome sequencing and assembly of Favolaschia claudopus CIRM-BRFM 2984 isolated from oak limbs.</title>
        <authorList>
            <person name="Navarro D."/>
            <person name="Drula E."/>
            <person name="Chaduli D."/>
            <person name="Cazenave R."/>
            <person name="Ahrendt S."/>
            <person name="Wang J."/>
            <person name="Lipzen A."/>
            <person name="Daum C."/>
            <person name="Barry K."/>
            <person name="Grigoriev I.V."/>
            <person name="Favel A."/>
            <person name="Rosso M.N."/>
            <person name="Martin F."/>
        </authorList>
    </citation>
    <scope>NUCLEOTIDE SEQUENCE [LARGE SCALE GENOMIC DNA]</scope>
    <source>
        <strain evidence="2 3">CIRM-BRFM 2984</strain>
    </source>
</reference>
<keyword evidence="3" id="KW-1185">Reference proteome</keyword>
<evidence type="ECO:0000313" key="3">
    <source>
        <dbReference type="Proteomes" id="UP001362999"/>
    </source>
</evidence>
<protein>
    <submittedName>
        <fullName evidence="2">Uncharacterized protein</fullName>
    </submittedName>
</protein>
<evidence type="ECO:0000256" key="1">
    <source>
        <dbReference type="SAM" id="MobiDB-lite"/>
    </source>
</evidence>
<feature type="compositionally biased region" description="Acidic residues" evidence="1">
    <location>
        <begin position="43"/>
        <end position="53"/>
    </location>
</feature>
<feature type="region of interest" description="Disordered" evidence="1">
    <location>
        <begin position="43"/>
        <end position="82"/>
    </location>
</feature>
<comment type="caution">
    <text evidence="2">The sequence shown here is derived from an EMBL/GenBank/DDBJ whole genome shotgun (WGS) entry which is preliminary data.</text>
</comment>
<sequence length="111" mass="12094">MTAMKFKRGGPGLDLDVAYSVHNAILVRRRFARENPAAIGVEEVEAEEEDALDETSSSPAPPSKKRKVSPAGSGGGRIPKGKDFWSLVDAFFVKKINEFGSKNLQSTGWKE</sequence>
<proteinExistence type="predicted"/>
<accession>A0AAV9ZR53</accession>
<organism evidence="2 3">
    <name type="scientific">Favolaschia claudopus</name>
    <dbReference type="NCBI Taxonomy" id="2862362"/>
    <lineage>
        <taxon>Eukaryota</taxon>
        <taxon>Fungi</taxon>
        <taxon>Dikarya</taxon>
        <taxon>Basidiomycota</taxon>
        <taxon>Agaricomycotina</taxon>
        <taxon>Agaricomycetes</taxon>
        <taxon>Agaricomycetidae</taxon>
        <taxon>Agaricales</taxon>
        <taxon>Marasmiineae</taxon>
        <taxon>Mycenaceae</taxon>
        <taxon>Favolaschia</taxon>
    </lineage>
</organism>
<gene>
    <name evidence="2" type="ORF">R3P38DRAFT_2803758</name>
</gene>
<name>A0AAV9ZR53_9AGAR</name>
<dbReference type="AlphaFoldDB" id="A0AAV9ZR53"/>
<dbReference type="EMBL" id="JAWWNJ010000117">
    <property type="protein sequence ID" value="KAK6991454.1"/>
    <property type="molecule type" value="Genomic_DNA"/>
</dbReference>
<evidence type="ECO:0000313" key="2">
    <source>
        <dbReference type="EMBL" id="KAK6991454.1"/>
    </source>
</evidence>
<dbReference type="Proteomes" id="UP001362999">
    <property type="component" value="Unassembled WGS sequence"/>
</dbReference>